<evidence type="ECO:0000256" key="2">
    <source>
        <dbReference type="PROSITE-ProRule" id="PRU01091"/>
    </source>
</evidence>
<feature type="domain" description="OmpR/PhoB-type" evidence="4">
    <location>
        <begin position="124"/>
        <end position="226"/>
    </location>
</feature>
<feature type="transmembrane region" description="Helical" evidence="3">
    <location>
        <begin position="18"/>
        <end position="39"/>
    </location>
</feature>
<evidence type="ECO:0000256" key="1">
    <source>
        <dbReference type="ARBA" id="ARBA00023125"/>
    </source>
</evidence>
<feature type="transmembrane region" description="Helical" evidence="3">
    <location>
        <begin position="89"/>
        <end position="113"/>
    </location>
</feature>
<keyword evidence="6" id="KW-1185">Reference proteome</keyword>
<keyword evidence="3" id="KW-0472">Membrane</keyword>
<dbReference type="GO" id="GO:0003677">
    <property type="term" value="F:DNA binding"/>
    <property type="evidence" value="ECO:0007669"/>
    <property type="project" value="UniProtKB-UniRule"/>
</dbReference>
<name>A0A3S3UGB8_9RHOB</name>
<sequence length="234" mass="25025">MPVDGSSASEALRQGSRVVVAGVSAVVLILLTAAVLLFLNLPDANAFNAGVERLFVENTALTGETEIRLLEILAQSGTSFAEVLVSYRAVIFVLLVFSAALLGVALVALLTIVSLNRRLRELRQAGLQVSSLVISRAERTVTLNAMEFPLTEAAIETLAVLAEARMDDEILSGAEIEAMITGRNAADCEEAAGATRIKRLRDALGNQLVSELLVKTVTRKGYMLSADRSVIRMQ</sequence>
<dbReference type="AlphaFoldDB" id="A0A3S3UGB8"/>
<dbReference type="Proteomes" id="UP000287168">
    <property type="component" value="Unassembled WGS sequence"/>
</dbReference>
<dbReference type="GO" id="GO:0006355">
    <property type="term" value="P:regulation of DNA-templated transcription"/>
    <property type="evidence" value="ECO:0007669"/>
    <property type="project" value="InterPro"/>
</dbReference>
<organism evidence="5 6">
    <name type="scientific">Falsigemmobacter intermedius</name>
    <dbReference type="NCBI Taxonomy" id="1553448"/>
    <lineage>
        <taxon>Bacteria</taxon>
        <taxon>Pseudomonadati</taxon>
        <taxon>Pseudomonadota</taxon>
        <taxon>Alphaproteobacteria</taxon>
        <taxon>Rhodobacterales</taxon>
        <taxon>Paracoccaceae</taxon>
        <taxon>Falsigemmobacter</taxon>
    </lineage>
</organism>
<dbReference type="InterPro" id="IPR036388">
    <property type="entry name" value="WH-like_DNA-bd_sf"/>
</dbReference>
<dbReference type="InterPro" id="IPR016032">
    <property type="entry name" value="Sig_transdc_resp-reg_C-effctor"/>
</dbReference>
<comment type="caution">
    <text evidence="5">The sequence shown here is derived from an EMBL/GenBank/DDBJ whole genome shotgun (WGS) entry which is preliminary data.</text>
</comment>
<keyword evidence="3" id="KW-1133">Transmembrane helix</keyword>
<gene>
    <name evidence="5" type="ORF">EP867_00995</name>
</gene>
<protein>
    <submittedName>
        <fullName evidence="5">Response regulator transcription factor</fullName>
    </submittedName>
</protein>
<dbReference type="GO" id="GO:0000160">
    <property type="term" value="P:phosphorelay signal transduction system"/>
    <property type="evidence" value="ECO:0007669"/>
    <property type="project" value="InterPro"/>
</dbReference>
<proteinExistence type="predicted"/>
<dbReference type="PROSITE" id="PS51755">
    <property type="entry name" value="OMPR_PHOB"/>
    <property type="match status" value="1"/>
</dbReference>
<dbReference type="EMBL" id="SBLC01000001">
    <property type="protein sequence ID" value="RWY45627.1"/>
    <property type="molecule type" value="Genomic_DNA"/>
</dbReference>
<dbReference type="Gene3D" id="1.10.10.10">
    <property type="entry name" value="Winged helix-like DNA-binding domain superfamily/Winged helix DNA-binding domain"/>
    <property type="match status" value="1"/>
</dbReference>
<evidence type="ECO:0000259" key="4">
    <source>
        <dbReference type="PROSITE" id="PS51755"/>
    </source>
</evidence>
<dbReference type="RefSeq" id="WP_128486341.1">
    <property type="nucleotide sequence ID" value="NZ_JBHLXB010000011.1"/>
</dbReference>
<evidence type="ECO:0000256" key="3">
    <source>
        <dbReference type="SAM" id="Phobius"/>
    </source>
</evidence>
<feature type="DNA-binding region" description="OmpR/PhoB-type" evidence="2">
    <location>
        <begin position="124"/>
        <end position="226"/>
    </location>
</feature>
<dbReference type="InterPro" id="IPR001867">
    <property type="entry name" value="OmpR/PhoB-type_DNA-bd"/>
</dbReference>
<keyword evidence="3" id="KW-0812">Transmembrane</keyword>
<evidence type="ECO:0000313" key="6">
    <source>
        <dbReference type="Proteomes" id="UP000287168"/>
    </source>
</evidence>
<dbReference type="OrthoDB" id="7842088at2"/>
<accession>A0A3S3UGB8</accession>
<keyword evidence="1 2" id="KW-0238">DNA-binding</keyword>
<dbReference type="SUPFAM" id="SSF46894">
    <property type="entry name" value="C-terminal effector domain of the bipartite response regulators"/>
    <property type="match status" value="1"/>
</dbReference>
<reference evidence="5 6" key="1">
    <citation type="journal article" date="2015" name="Int. J. Syst. Evol. Microbiol.">
        <title>Gemmobacter intermedius sp. nov., isolated from a white stork (Ciconia ciconia).</title>
        <authorList>
            <person name="Kampfer P."/>
            <person name="Jerzak L."/>
            <person name="Wilharm G."/>
            <person name="Golke J."/>
            <person name="Busse H.J."/>
            <person name="Glaeser S.P."/>
        </authorList>
    </citation>
    <scope>NUCLEOTIDE SEQUENCE [LARGE SCALE GENOMIC DNA]</scope>
    <source>
        <strain evidence="5 6">119/4</strain>
    </source>
</reference>
<evidence type="ECO:0000313" key="5">
    <source>
        <dbReference type="EMBL" id="RWY45627.1"/>
    </source>
</evidence>